<evidence type="ECO:0000256" key="2">
    <source>
        <dbReference type="ARBA" id="ARBA00022898"/>
    </source>
</evidence>
<dbReference type="Gene3D" id="3.40.50.1100">
    <property type="match status" value="2"/>
</dbReference>
<evidence type="ECO:0000313" key="5">
    <source>
        <dbReference type="EMBL" id="KAB2348983.1"/>
    </source>
</evidence>
<accession>A0A6H9Z5Q5</accession>
<dbReference type="OrthoDB" id="7624112at2"/>
<feature type="region of interest" description="Disordered" evidence="3">
    <location>
        <begin position="1"/>
        <end position="23"/>
    </location>
</feature>
<dbReference type="AlphaFoldDB" id="A0A6H9Z5Q5"/>
<evidence type="ECO:0000259" key="4">
    <source>
        <dbReference type="Pfam" id="PF00291"/>
    </source>
</evidence>
<evidence type="ECO:0000313" key="6">
    <source>
        <dbReference type="Proteomes" id="UP000468735"/>
    </source>
</evidence>
<keyword evidence="2" id="KW-0663">Pyridoxal phosphate</keyword>
<proteinExistence type="predicted"/>
<organism evidence="5 6">
    <name type="scientific">Actinomadura rudentiformis</name>
    <dbReference type="NCBI Taxonomy" id="359158"/>
    <lineage>
        <taxon>Bacteria</taxon>
        <taxon>Bacillati</taxon>
        <taxon>Actinomycetota</taxon>
        <taxon>Actinomycetes</taxon>
        <taxon>Streptosporangiales</taxon>
        <taxon>Thermomonosporaceae</taxon>
        <taxon>Actinomadura</taxon>
    </lineage>
</organism>
<reference evidence="5 6" key="1">
    <citation type="submission" date="2019-09" db="EMBL/GenBank/DDBJ databases">
        <title>Actinomadura physcomitrii sp. nov., a novel actinomycete isolated from moss [Physcomitrium sphaericum (Ludw) Fuernr].</title>
        <authorList>
            <person name="Zhuang X."/>
            <person name="Liu C."/>
        </authorList>
    </citation>
    <scope>NUCLEOTIDE SEQUENCE [LARGE SCALE GENOMIC DNA]</scope>
    <source>
        <strain evidence="5 6">HMC1</strain>
    </source>
</reference>
<evidence type="ECO:0000256" key="3">
    <source>
        <dbReference type="SAM" id="MobiDB-lite"/>
    </source>
</evidence>
<name>A0A6H9Z5Q5_9ACTN</name>
<protein>
    <submittedName>
        <fullName evidence="5">Pyridoxal-phosphate dependent enzyme</fullName>
    </submittedName>
</protein>
<gene>
    <name evidence="5" type="ORF">F8566_14645</name>
</gene>
<dbReference type="GO" id="GO:1901605">
    <property type="term" value="P:alpha-amino acid metabolic process"/>
    <property type="evidence" value="ECO:0007669"/>
    <property type="project" value="UniProtKB-ARBA"/>
</dbReference>
<dbReference type="SUPFAM" id="SSF53686">
    <property type="entry name" value="Tryptophan synthase beta subunit-like PLP-dependent enzymes"/>
    <property type="match status" value="1"/>
</dbReference>
<comment type="caution">
    <text evidence="5">The sequence shown here is derived from an EMBL/GenBank/DDBJ whole genome shotgun (WGS) entry which is preliminary data.</text>
</comment>
<feature type="domain" description="Tryptophan synthase beta chain-like PALP" evidence="4">
    <location>
        <begin position="47"/>
        <end position="319"/>
    </location>
</feature>
<dbReference type="InterPro" id="IPR036052">
    <property type="entry name" value="TrpB-like_PALP_sf"/>
</dbReference>
<dbReference type="InterPro" id="IPR001926">
    <property type="entry name" value="TrpB-like_PALP"/>
</dbReference>
<sequence>MAADRTRPGPSRRRGRLRQLQLHRGGPLSWTAAALRRLDEDAAGAPATPLRPYPADSRILLKDESAQPSGSLKHRPVRALLRAAIASGALREGQAIVTPTSGNTAVAAAWFARLLDLPMVAVVPGRTRPDKTARIERLGGECRRHDPPLAVYEEAGRLADEIGGYVLDPFLPVDDRSLATELFGQLAEPPAWVVAGAGSGVTSAALGRHIRDGGLATRLAVADPENSAYFPAWAYDVRDYGTGMPSRIDGIGRPRVEPAFDASVVDVVIPVPDETSLALTRHLHETTGIPAGPSSGACLQAALRLAAKRGEGTIVSLIADAPGTPAS</sequence>
<dbReference type="InterPro" id="IPR050214">
    <property type="entry name" value="Cys_Synth/Cystath_Beta-Synth"/>
</dbReference>
<dbReference type="RefSeq" id="WP_151560757.1">
    <property type="nucleotide sequence ID" value="NZ_WBMT01000006.1"/>
</dbReference>
<dbReference type="EMBL" id="WBMT01000006">
    <property type="protein sequence ID" value="KAB2348983.1"/>
    <property type="molecule type" value="Genomic_DNA"/>
</dbReference>
<dbReference type="PANTHER" id="PTHR10314">
    <property type="entry name" value="CYSTATHIONINE BETA-SYNTHASE"/>
    <property type="match status" value="1"/>
</dbReference>
<keyword evidence="6" id="KW-1185">Reference proteome</keyword>
<dbReference type="Proteomes" id="UP000468735">
    <property type="component" value="Unassembled WGS sequence"/>
</dbReference>
<comment type="cofactor">
    <cofactor evidence="1">
        <name>pyridoxal 5'-phosphate</name>
        <dbReference type="ChEBI" id="CHEBI:597326"/>
    </cofactor>
</comment>
<dbReference type="Pfam" id="PF00291">
    <property type="entry name" value="PALP"/>
    <property type="match status" value="1"/>
</dbReference>
<evidence type="ECO:0000256" key="1">
    <source>
        <dbReference type="ARBA" id="ARBA00001933"/>
    </source>
</evidence>